<dbReference type="AlphaFoldDB" id="A0A2C5X6M1"/>
<evidence type="ECO:0000313" key="3">
    <source>
        <dbReference type="Proteomes" id="UP000222788"/>
    </source>
</evidence>
<protein>
    <submittedName>
        <fullName evidence="2">Uncharacterized protein</fullName>
    </submittedName>
</protein>
<dbReference type="EMBL" id="APWK03000034">
    <property type="protein sequence ID" value="PHH53945.1"/>
    <property type="molecule type" value="Genomic_DNA"/>
</dbReference>
<feature type="region of interest" description="Disordered" evidence="1">
    <location>
        <begin position="61"/>
        <end position="80"/>
    </location>
</feature>
<evidence type="ECO:0000256" key="1">
    <source>
        <dbReference type="SAM" id="MobiDB-lite"/>
    </source>
</evidence>
<comment type="caution">
    <text evidence="2">The sequence shown here is derived from an EMBL/GenBank/DDBJ whole genome shotgun (WGS) entry which is preliminary data.</text>
</comment>
<keyword evidence="3" id="KW-1185">Reference proteome</keyword>
<reference evidence="2 3" key="2">
    <citation type="journal article" date="2013" name="IMA Fungus">
        <title>IMA Genome-F 1: Ceratocystis fimbriata: Draft nuclear genome sequence for the plant pathogen, Ceratocystis fimbriata.</title>
        <authorList>
            <person name="Wilken P.M."/>
            <person name="Steenkamp E.T."/>
            <person name="Wingfield M.J."/>
            <person name="de Beer Z.W."/>
            <person name="Wingfield B.D."/>
        </authorList>
    </citation>
    <scope>NUCLEOTIDE SEQUENCE [LARGE SCALE GENOMIC DNA]</scope>
    <source>
        <strain evidence="2 3">CBS 114723</strain>
    </source>
</reference>
<organism evidence="2 3">
    <name type="scientific">Ceratocystis fimbriata CBS 114723</name>
    <dbReference type="NCBI Taxonomy" id="1035309"/>
    <lineage>
        <taxon>Eukaryota</taxon>
        <taxon>Fungi</taxon>
        <taxon>Dikarya</taxon>
        <taxon>Ascomycota</taxon>
        <taxon>Pezizomycotina</taxon>
        <taxon>Sordariomycetes</taxon>
        <taxon>Hypocreomycetidae</taxon>
        <taxon>Microascales</taxon>
        <taxon>Ceratocystidaceae</taxon>
        <taxon>Ceratocystis</taxon>
    </lineage>
</organism>
<name>A0A2C5X6M1_9PEZI</name>
<feature type="region of interest" description="Disordered" evidence="1">
    <location>
        <begin position="230"/>
        <end position="249"/>
    </location>
</feature>
<proteinExistence type="predicted"/>
<dbReference type="Proteomes" id="UP000222788">
    <property type="component" value="Unassembled WGS sequence"/>
</dbReference>
<evidence type="ECO:0000313" key="2">
    <source>
        <dbReference type="EMBL" id="PHH53945.1"/>
    </source>
</evidence>
<gene>
    <name evidence="2" type="ORF">CFIMG_002859RAa</name>
</gene>
<reference evidence="2 3" key="1">
    <citation type="journal article" date="2013" name="Fungal Biol.">
        <title>Analysis of microsatellite markers in the genome of the plant pathogen Ceratocystis fimbriata.</title>
        <authorList>
            <person name="Simpson M.C."/>
            <person name="Wilken P.M."/>
            <person name="Coetzee M.P."/>
            <person name="Wingfield M.J."/>
            <person name="Wingfield B.D."/>
        </authorList>
    </citation>
    <scope>NUCLEOTIDE SEQUENCE [LARGE SCALE GENOMIC DNA]</scope>
    <source>
        <strain evidence="2 3">CBS 114723</strain>
    </source>
</reference>
<accession>A0A2C5X6M1</accession>
<sequence length="397" mass="43910">MPSASCDIVQLSLDFSSSINNRNLNLSGSQSDGGLQKGYRCWSPKNVTGLPFTHFSQSYIPPKTSTQQSSRIKSPPTSSYARVRPEIDTAGGSVSFLLRAGLHYLFYQRRLQPQKESTLRVSNHQDAVPLLKLLPGAFNLPYVMKIRSSLDNMNVISEVMNYFAVSGSESLQASIRTWAPKEPQNTDMIISRKLWAILQSKTKILCTPRIATRVIGAAVCDFDSENWGDADGEWEYDDTPSKDSESLSDIDIDVDNCDDELDFSPVVSQSMPFSSDSGYGGSDSLAPEVGANLFVDFEDDLNEDDVLDTDFEMDFEENYVNGSNGMAVCFGAQSVYSAEVIDVLEDHDGLGDTKGDDGDDHDSAMLLDNLEGGFIEDNREDEEDDFLDMVLDLDMSW</sequence>